<dbReference type="PANTHER" id="PTHR21716">
    <property type="entry name" value="TRANSMEMBRANE PROTEIN"/>
    <property type="match status" value="1"/>
</dbReference>
<reference evidence="9 10" key="1">
    <citation type="submission" date="2019-01" db="EMBL/GenBank/DDBJ databases">
        <title>Geovibrio thiophilus DSM 11263, complete genome.</title>
        <authorList>
            <person name="Spring S."/>
            <person name="Bunk B."/>
            <person name="Sproer C."/>
        </authorList>
    </citation>
    <scope>NUCLEOTIDE SEQUENCE [LARGE SCALE GENOMIC DNA]</scope>
    <source>
        <strain evidence="9 10">DSM 11263</strain>
    </source>
</reference>
<dbReference type="GO" id="GO:0005886">
    <property type="term" value="C:plasma membrane"/>
    <property type="evidence" value="ECO:0007669"/>
    <property type="project" value="UniProtKB-SubCell"/>
</dbReference>
<dbReference type="GO" id="GO:0055085">
    <property type="term" value="P:transmembrane transport"/>
    <property type="evidence" value="ECO:0007669"/>
    <property type="project" value="TreeGrafter"/>
</dbReference>
<feature type="transmembrane region" description="Helical" evidence="8">
    <location>
        <begin position="235"/>
        <end position="258"/>
    </location>
</feature>
<dbReference type="Pfam" id="PF01594">
    <property type="entry name" value="AI-2E_transport"/>
    <property type="match status" value="1"/>
</dbReference>
<name>A0A3R5XW08_9BACT</name>
<evidence type="ECO:0000256" key="5">
    <source>
        <dbReference type="ARBA" id="ARBA00022692"/>
    </source>
</evidence>
<feature type="transmembrane region" description="Helical" evidence="8">
    <location>
        <begin position="150"/>
        <end position="171"/>
    </location>
</feature>
<gene>
    <name evidence="9" type="ORF">EP073_00855</name>
</gene>
<keyword evidence="3" id="KW-0813">Transport</keyword>
<evidence type="ECO:0000256" key="4">
    <source>
        <dbReference type="ARBA" id="ARBA00022475"/>
    </source>
</evidence>
<dbReference type="AlphaFoldDB" id="A0A3R5XW08"/>
<dbReference type="EMBL" id="CP035108">
    <property type="protein sequence ID" value="QAR32000.1"/>
    <property type="molecule type" value="Genomic_DNA"/>
</dbReference>
<feature type="transmembrane region" description="Helical" evidence="8">
    <location>
        <begin position="270"/>
        <end position="286"/>
    </location>
</feature>
<organism evidence="9 10">
    <name type="scientific">Geovibrio thiophilus</name>
    <dbReference type="NCBI Taxonomy" id="139438"/>
    <lineage>
        <taxon>Bacteria</taxon>
        <taxon>Pseudomonadati</taxon>
        <taxon>Deferribacterota</taxon>
        <taxon>Deferribacteres</taxon>
        <taxon>Deferribacterales</taxon>
        <taxon>Geovibrionaceae</taxon>
        <taxon>Geovibrio</taxon>
    </lineage>
</organism>
<keyword evidence="7 8" id="KW-0472">Membrane</keyword>
<dbReference type="InterPro" id="IPR002549">
    <property type="entry name" value="AI-2E-like"/>
</dbReference>
<keyword evidence="6 8" id="KW-1133">Transmembrane helix</keyword>
<keyword evidence="5 8" id="KW-0812">Transmembrane</keyword>
<evidence type="ECO:0000313" key="10">
    <source>
        <dbReference type="Proteomes" id="UP000287502"/>
    </source>
</evidence>
<dbReference type="PANTHER" id="PTHR21716:SF53">
    <property type="entry name" value="PERMEASE PERM-RELATED"/>
    <property type="match status" value="1"/>
</dbReference>
<dbReference type="OrthoDB" id="9784366at2"/>
<evidence type="ECO:0000256" key="6">
    <source>
        <dbReference type="ARBA" id="ARBA00022989"/>
    </source>
</evidence>
<evidence type="ECO:0000256" key="8">
    <source>
        <dbReference type="SAM" id="Phobius"/>
    </source>
</evidence>
<keyword evidence="10" id="KW-1185">Reference proteome</keyword>
<feature type="transmembrane region" description="Helical" evidence="8">
    <location>
        <begin position="207"/>
        <end position="229"/>
    </location>
</feature>
<accession>A0A3R5XW08</accession>
<keyword evidence="4" id="KW-1003">Cell membrane</keyword>
<proteinExistence type="inferred from homology"/>
<feature type="transmembrane region" description="Helical" evidence="8">
    <location>
        <begin position="65"/>
        <end position="87"/>
    </location>
</feature>
<feature type="transmembrane region" description="Helical" evidence="8">
    <location>
        <begin position="306"/>
        <end position="333"/>
    </location>
</feature>
<evidence type="ECO:0000256" key="3">
    <source>
        <dbReference type="ARBA" id="ARBA00022448"/>
    </source>
</evidence>
<comment type="subcellular location">
    <subcellularLocation>
        <location evidence="1">Cell membrane</location>
        <topology evidence="1">Multi-pass membrane protein</topology>
    </subcellularLocation>
</comment>
<evidence type="ECO:0000256" key="1">
    <source>
        <dbReference type="ARBA" id="ARBA00004651"/>
    </source>
</evidence>
<comment type="similarity">
    <text evidence="2">Belongs to the autoinducer-2 exporter (AI-2E) (TC 2.A.86) family.</text>
</comment>
<dbReference type="KEGG" id="gtl:EP073_00855"/>
<dbReference type="Proteomes" id="UP000287502">
    <property type="component" value="Chromosome"/>
</dbReference>
<evidence type="ECO:0000256" key="7">
    <source>
        <dbReference type="ARBA" id="ARBA00023136"/>
    </source>
</evidence>
<evidence type="ECO:0000256" key="2">
    <source>
        <dbReference type="ARBA" id="ARBA00009773"/>
    </source>
</evidence>
<evidence type="ECO:0000313" key="9">
    <source>
        <dbReference type="EMBL" id="QAR32000.1"/>
    </source>
</evidence>
<sequence>MNIMKFDFTIKNIAVVVALAVVILLVIKLQTLVTIFAISFFLAYLFDPLINWFESKKVPRYLSILLLYAVIVFVSVLFFGSIVPVVYQESVHLADALPAYSEKLFSLVDKLTDRFGIDISFEDIQKQLLPKLAGVGSTVLSSAEGVMRSVNTIVSLLLNIALIPILTFYFLKDFSSIKDKMFDKFSGTSSIDYPKHFMHFNSLLSRYFRGQVLVAIFLGVSYTIVLLIAGVKPAILLGLISGVLSIVPYLGFMIGFSASLMLSVVQYGDLLHPAMVVIGFSIVQALESNYVTPKIVGESLGLHPTAVIFALMAGGSLMGIGGMIIALPVASFVKVVGDEYLSRIKTEKADRHRKA</sequence>
<feature type="transmembrane region" description="Helical" evidence="8">
    <location>
        <begin position="12"/>
        <end position="29"/>
    </location>
</feature>
<protein>
    <submittedName>
        <fullName evidence="9">AI-2E family transporter</fullName>
    </submittedName>
</protein>